<dbReference type="AlphaFoldDB" id="A0AAP9U975"/>
<dbReference type="RefSeq" id="WP_182015422.1">
    <property type="nucleotide sequence ID" value="NZ_CP055905.1"/>
</dbReference>
<keyword evidence="1" id="KW-0472">Membrane</keyword>
<keyword evidence="1" id="KW-0812">Transmembrane</keyword>
<proteinExistence type="predicted"/>
<gene>
    <name evidence="2" type="ORF">HV331_26525</name>
</gene>
<evidence type="ECO:0000256" key="1">
    <source>
        <dbReference type="SAM" id="Phobius"/>
    </source>
</evidence>
<reference evidence="3" key="1">
    <citation type="submission" date="2020-06" db="EMBL/GenBank/DDBJ databases">
        <title>REHAB project genomes.</title>
        <authorList>
            <person name="Shaw L.P."/>
        </authorList>
    </citation>
    <scope>NUCLEOTIDE SEQUENCE [LARGE SCALE GENOMIC DNA]</scope>
    <source>
        <strain evidence="3">RHBSTW-00938</strain>
        <plasmid evidence="3">prhbstw-00938_2</plasmid>
    </source>
</reference>
<evidence type="ECO:0000313" key="2">
    <source>
        <dbReference type="EMBL" id="QMR43042.1"/>
    </source>
</evidence>
<protein>
    <recommendedName>
        <fullName evidence="4">Transmembrane protein</fullName>
    </recommendedName>
</protein>
<evidence type="ECO:0000313" key="3">
    <source>
        <dbReference type="Proteomes" id="UP000514462"/>
    </source>
</evidence>
<name>A0AAP9U975_KLEAE</name>
<sequence>MIRTLVFVLIALTFWWLTGFSLAGSLLVYIGVLCFKIHGFYTYQNGFMAVFVLECICVISFSVHMYDSYGLAMSIATTFILALLLPFFYRLRKEFTPIETGSNVLTTPEPLSLSGKKTTVHITSGQPSNIGSKKLAFKCEFFSKYWFCTEKDDGELYDFICNLHQVIVSSNYAQPLLPESSPGIFKKELCAFYDEQRGVCGLQYENACMELPSAQVNEFILVEYTCRNRSWFSLVIDVDGESIEMSFDKLHEDRLSMFQMSVSFSYAWNCQLRQAMVNLN</sequence>
<feature type="transmembrane region" description="Helical" evidence="1">
    <location>
        <begin position="71"/>
        <end position="89"/>
    </location>
</feature>
<organism evidence="2 3">
    <name type="scientific">Klebsiella aerogenes</name>
    <name type="common">Enterobacter aerogenes</name>
    <dbReference type="NCBI Taxonomy" id="548"/>
    <lineage>
        <taxon>Bacteria</taxon>
        <taxon>Pseudomonadati</taxon>
        <taxon>Pseudomonadota</taxon>
        <taxon>Gammaproteobacteria</taxon>
        <taxon>Enterobacterales</taxon>
        <taxon>Enterobacteriaceae</taxon>
        <taxon>Klebsiella/Raoultella group</taxon>
        <taxon>Klebsiella</taxon>
    </lineage>
</organism>
<keyword evidence="2" id="KW-0614">Plasmid</keyword>
<keyword evidence="1" id="KW-1133">Transmembrane helix</keyword>
<geneLocation type="plasmid" evidence="3">
    <name>prhbstw-00938_2</name>
</geneLocation>
<dbReference type="Proteomes" id="UP000514462">
    <property type="component" value="Plasmid pRHBSTW-00938_2"/>
</dbReference>
<accession>A0AAP9U975</accession>
<feature type="transmembrane region" description="Helical" evidence="1">
    <location>
        <begin position="6"/>
        <end position="35"/>
    </location>
</feature>
<evidence type="ECO:0008006" key="4">
    <source>
        <dbReference type="Google" id="ProtNLM"/>
    </source>
</evidence>
<dbReference type="EMBL" id="CP055905">
    <property type="protein sequence ID" value="QMR43042.1"/>
    <property type="molecule type" value="Genomic_DNA"/>
</dbReference>
<feature type="transmembrane region" description="Helical" evidence="1">
    <location>
        <begin position="47"/>
        <end position="65"/>
    </location>
</feature>